<proteinExistence type="predicted"/>
<accession>A0A6M3LBY5</accession>
<organism evidence="1">
    <name type="scientific">viral metagenome</name>
    <dbReference type="NCBI Taxonomy" id="1070528"/>
    <lineage>
        <taxon>unclassified sequences</taxon>
        <taxon>metagenomes</taxon>
        <taxon>organismal metagenomes</taxon>
    </lineage>
</organism>
<dbReference type="EMBL" id="MT143086">
    <property type="protein sequence ID" value="QJA92667.1"/>
    <property type="molecule type" value="Genomic_DNA"/>
</dbReference>
<evidence type="ECO:0000313" key="1">
    <source>
        <dbReference type="EMBL" id="QJA92667.1"/>
    </source>
</evidence>
<protein>
    <submittedName>
        <fullName evidence="1">Uncharacterized protein</fullName>
    </submittedName>
</protein>
<dbReference type="AlphaFoldDB" id="A0A6M3LBY5"/>
<sequence>MTQSRIPHAEAKALYLRARQLNVCAIGRAYGFAKPVEELHHKLHNTEPNRRRYPLLIHSLMNLVGVSRYWHTMHPYWGRPTLLEADKMEAFLRRHPQIAERLNDPRTGEYT</sequence>
<reference evidence="1" key="1">
    <citation type="submission" date="2020-03" db="EMBL/GenBank/DDBJ databases">
        <title>The deep terrestrial virosphere.</title>
        <authorList>
            <person name="Holmfeldt K."/>
            <person name="Nilsson E."/>
            <person name="Simone D."/>
            <person name="Lopez-Fernandez M."/>
            <person name="Wu X."/>
            <person name="de Brujin I."/>
            <person name="Lundin D."/>
            <person name="Andersson A."/>
            <person name="Bertilsson S."/>
            <person name="Dopson M."/>
        </authorList>
    </citation>
    <scope>NUCLEOTIDE SEQUENCE</scope>
    <source>
        <strain evidence="1">MM415B04534</strain>
    </source>
</reference>
<gene>
    <name evidence="1" type="ORF">MM415B04534_0010</name>
</gene>
<name>A0A6M3LBY5_9ZZZZ</name>